<dbReference type="GeneTree" id="ENSGT01120000277844"/>
<keyword evidence="2" id="KW-1185">Reference proteome</keyword>
<protein>
    <submittedName>
        <fullName evidence="1">Uncharacterized protein</fullName>
    </submittedName>
</protein>
<name>A0A8C2WIW5_CYCLU</name>
<organism evidence="1 2">
    <name type="scientific">Cyclopterus lumpus</name>
    <name type="common">Lumpsucker</name>
    <dbReference type="NCBI Taxonomy" id="8103"/>
    <lineage>
        <taxon>Eukaryota</taxon>
        <taxon>Metazoa</taxon>
        <taxon>Chordata</taxon>
        <taxon>Craniata</taxon>
        <taxon>Vertebrata</taxon>
        <taxon>Euteleostomi</taxon>
        <taxon>Actinopterygii</taxon>
        <taxon>Neopterygii</taxon>
        <taxon>Teleostei</taxon>
        <taxon>Neoteleostei</taxon>
        <taxon>Acanthomorphata</taxon>
        <taxon>Eupercaria</taxon>
        <taxon>Perciformes</taxon>
        <taxon>Cottioidei</taxon>
        <taxon>Cottales</taxon>
        <taxon>Cyclopteridae</taxon>
        <taxon>Cyclopterus</taxon>
    </lineage>
</organism>
<accession>A0A8C2WIW5</accession>
<dbReference type="Ensembl" id="ENSCLMT00005001588.1">
    <property type="protein sequence ID" value="ENSCLMP00005001496.1"/>
    <property type="gene ID" value="ENSCLMG00005000819.1"/>
</dbReference>
<dbReference type="Proteomes" id="UP000694565">
    <property type="component" value="Unplaced"/>
</dbReference>
<evidence type="ECO:0000313" key="1">
    <source>
        <dbReference type="Ensembl" id="ENSCLMP00005001496.1"/>
    </source>
</evidence>
<reference evidence="1" key="1">
    <citation type="submission" date="2025-08" db="UniProtKB">
        <authorList>
            <consortium name="Ensembl"/>
        </authorList>
    </citation>
    <scope>IDENTIFICATION</scope>
</reference>
<proteinExistence type="predicted"/>
<sequence>MTECLQYQNEHQPKEVLTFLSFSRGISNAHLNFESISSSGFASFHCGQEHREERLTGRKGSYRDSLVLNSFGTMRL</sequence>
<evidence type="ECO:0000313" key="2">
    <source>
        <dbReference type="Proteomes" id="UP000694565"/>
    </source>
</evidence>
<reference evidence="1" key="2">
    <citation type="submission" date="2025-09" db="UniProtKB">
        <authorList>
            <consortium name="Ensembl"/>
        </authorList>
    </citation>
    <scope>IDENTIFICATION</scope>
</reference>
<dbReference type="AlphaFoldDB" id="A0A8C2WIW5"/>